<dbReference type="GO" id="GO:0003677">
    <property type="term" value="F:DNA binding"/>
    <property type="evidence" value="ECO:0007669"/>
    <property type="project" value="UniProtKB-UniRule"/>
</dbReference>
<dbReference type="AlphaFoldDB" id="A0AB39UXH1"/>
<evidence type="ECO:0000256" key="2">
    <source>
        <dbReference type="PROSITE-ProRule" id="PRU00335"/>
    </source>
</evidence>
<organism evidence="4">
    <name type="scientific">Thermohahella caldifontis</name>
    <dbReference type="NCBI Taxonomy" id="3142973"/>
    <lineage>
        <taxon>Bacteria</taxon>
        <taxon>Pseudomonadati</taxon>
        <taxon>Pseudomonadota</taxon>
        <taxon>Gammaproteobacteria</taxon>
        <taxon>Oceanospirillales</taxon>
        <taxon>Hahellaceae</taxon>
        <taxon>Thermohahella</taxon>
    </lineage>
</organism>
<dbReference type="InterPro" id="IPR009057">
    <property type="entry name" value="Homeodomain-like_sf"/>
</dbReference>
<sequence length="205" mass="24082">MKTRDRILITSLELFNTYGEPNVTTLQIADTLDISPGNLYYHFKNKSEIINELFGQFEKRMIELLDVPPGTTITLEDHWLFLHLLFELIAEYRFIYRDLVNILQRYDRLNTHFRRILNRKLDTTKTLLASLKAQDILQASQEEMEALCHNLVLTITYWSSFDILFKQPGDDVDLARGVYHVVAQVAPYLRDAERQEVEALGRQYL</sequence>
<feature type="domain" description="HTH tetR-type" evidence="3">
    <location>
        <begin position="1"/>
        <end position="61"/>
    </location>
</feature>
<dbReference type="InterPro" id="IPR025722">
    <property type="entry name" value="TetR"/>
</dbReference>
<gene>
    <name evidence="4" type="ORF">AAIA72_03230</name>
</gene>
<dbReference type="PANTHER" id="PTHR43479:SF12">
    <property type="entry name" value="TRANSCRIPTIONAL REGULATORY PROTEIN"/>
    <property type="match status" value="1"/>
</dbReference>
<feature type="DNA-binding region" description="H-T-H motif" evidence="2">
    <location>
        <begin position="24"/>
        <end position="43"/>
    </location>
</feature>
<evidence type="ECO:0000256" key="1">
    <source>
        <dbReference type="ARBA" id="ARBA00023125"/>
    </source>
</evidence>
<dbReference type="PROSITE" id="PS50977">
    <property type="entry name" value="HTH_TETR_2"/>
    <property type="match status" value="1"/>
</dbReference>
<dbReference type="InterPro" id="IPR050624">
    <property type="entry name" value="HTH-type_Tx_Regulator"/>
</dbReference>
<proteinExistence type="predicted"/>
<accession>A0AB39UXH1</accession>
<evidence type="ECO:0000313" key="4">
    <source>
        <dbReference type="EMBL" id="XDT73014.1"/>
    </source>
</evidence>
<dbReference type="PRINTS" id="PR00455">
    <property type="entry name" value="HTHTETR"/>
</dbReference>
<dbReference type="Gene3D" id="1.10.357.10">
    <property type="entry name" value="Tetracycline Repressor, domain 2"/>
    <property type="match status" value="1"/>
</dbReference>
<dbReference type="Pfam" id="PF13972">
    <property type="entry name" value="TetR"/>
    <property type="match status" value="1"/>
</dbReference>
<evidence type="ECO:0000259" key="3">
    <source>
        <dbReference type="PROSITE" id="PS50977"/>
    </source>
</evidence>
<name>A0AB39UXH1_9GAMM</name>
<dbReference type="PANTHER" id="PTHR43479">
    <property type="entry name" value="ACREF/ENVCD OPERON REPRESSOR-RELATED"/>
    <property type="match status" value="1"/>
</dbReference>
<dbReference type="EMBL" id="CP154858">
    <property type="protein sequence ID" value="XDT73014.1"/>
    <property type="molecule type" value="Genomic_DNA"/>
</dbReference>
<dbReference type="InterPro" id="IPR001647">
    <property type="entry name" value="HTH_TetR"/>
</dbReference>
<reference evidence="4" key="1">
    <citation type="submission" date="2024-05" db="EMBL/GenBank/DDBJ databases">
        <title>Genome sequencing of novel strain.</title>
        <authorList>
            <person name="Ganbat D."/>
            <person name="Ganbat S."/>
            <person name="Lee S.-J."/>
        </authorList>
    </citation>
    <scope>NUCLEOTIDE SEQUENCE</scope>
    <source>
        <strain evidence="4">SMD15-11</strain>
    </source>
</reference>
<dbReference type="RefSeq" id="WP_369602015.1">
    <property type="nucleotide sequence ID" value="NZ_CP154858.1"/>
</dbReference>
<dbReference type="KEGG" id="tcd:AAIA72_03230"/>
<dbReference type="SUPFAM" id="SSF46689">
    <property type="entry name" value="Homeodomain-like"/>
    <property type="match status" value="1"/>
</dbReference>
<dbReference type="Pfam" id="PF00440">
    <property type="entry name" value="TetR_N"/>
    <property type="match status" value="1"/>
</dbReference>
<keyword evidence="1 2" id="KW-0238">DNA-binding</keyword>
<protein>
    <submittedName>
        <fullName evidence="4">TetR/AcrR family transcriptional regulator</fullName>
    </submittedName>
</protein>